<evidence type="ECO:0000256" key="2">
    <source>
        <dbReference type="SAM" id="SignalP"/>
    </source>
</evidence>
<evidence type="ECO:0000313" key="4">
    <source>
        <dbReference type="EMBL" id="MBD2841247.1"/>
    </source>
</evidence>
<accession>A0ABR8KLG9</accession>
<organism evidence="4 5">
    <name type="scientific">Erythrobacter rubeus</name>
    <dbReference type="NCBI Taxonomy" id="2760803"/>
    <lineage>
        <taxon>Bacteria</taxon>
        <taxon>Pseudomonadati</taxon>
        <taxon>Pseudomonadota</taxon>
        <taxon>Alphaproteobacteria</taxon>
        <taxon>Sphingomonadales</taxon>
        <taxon>Erythrobacteraceae</taxon>
        <taxon>Erythrobacter/Porphyrobacter group</taxon>
        <taxon>Erythrobacter</taxon>
    </lineage>
</organism>
<proteinExistence type="predicted"/>
<feature type="chain" id="PRO_5046579325" evidence="2">
    <location>
        <begin position="25"/>
        <end position="133"/>
    </location>
</feature>
<dbReference type="InterPro" id="IPR017937">
    <property type="entry name" value="Thioredoxin_CS"/>
</dbReference>
<dbReference type="Pfam" id="PF00085">
    <property type="entry name" value="Thioredoxin"/>
    <property type="match status" value="1"/>
</dbReference>
<dbReference type="PROSITE" id="PS51352">
    <property type="entry name" value="THIOREDOXIN_2"/>
    <property type="match status" value="1"/>
</dbReference>
<protein>
    <submittedName>
        <fullName evidence="4">Redoxin family protein</fullName>
    </submittedName>
</protein>
<evidence type="ECO:0000313" key="5">
    <source>
        <dbReference type="Proteomes" id="UP000635384"/>
    </source>
</evidence>
<name>A0ABR8KLG9_9SPHN</name>
<dbReference type="Proteomes" id="UP000635384">
    <property type="component" value="Unassembled WGS sequence"/>
</dbReference>
<dbReference type="SUPFAM" id="SSF52833">
    <property type="entry name" value="Thioredoxin-like"/>
    <property type="match status" value="1"/>
</dbReference>
<dbReference type="InterPro" id="IPR036249">
    <property type="entry name" value="Thioredoxin-like_sf"/>
</dbReference>
<dbReference type="Gene3D" id="3.40.30.10">
    <property type="entry name" value="Glutaredoxin"/>
    <property type="match status" value="1"/>
</dbReference>
<comment type="caution">
    <text evidence="4">The sequence shown here is derived from an EMBL/GenBank/DDBJ whole genome shotgun (WGS) entry which is preliminary data.</text>
</comment>
<dbReference type="EMBL" id="JACXLC010000001">
    <property type="protein sequence ID" value="MBD2841247.1"/>
    <property type="molecule type" value="Genomic_DNA"/>
</dbReference>
<keyword evidence="5" id="KW-1185">Reference proteome</keyword>
<dbReference type="CDD" id="cd02947">
    <property type="entry name" value="TRX_family"/>
    <property type="match status" value="1"/>
</dbReference>
<feature type="domain" description="Thioredoxin" evidence="3">
    <location>
        <begin position="12"/>
        <end position="133"/>
    </location>
</feature>
<dbReference type="InterPro" id="IPR050620">
    <property type="entry name" value="Thioredoxin_H-type-like"/>
</dbReference>
<evidence type="ECO:0000256" key="1">
    <source>
        <dbReference type="ARBA" id="ARBA00023284"/>
    </source>
</evidence>
<keyword evidence="1" id="KW-0676">Redox-active center</keyword>
<gene>
    <name evidence="4" type="ORF">IB285_03135</name>
</gene>
<dbReference type="InterPro" id="IPR013766">
    <property type="entry name" value="Thioredoxin_domain"/>
</dbReference>
<dbReference type="PANTHER" id="PTHR10438">
    <property type="entry name" value="THIOREDOXIN"/>
    <property type="match status" value="1"/>
</dbReference>
<feature type="signal peptide" evidence="2">
    <location>
        <begin position="1"/>
        <end position="24"/>
    </location>
</feature>
<reference evidence="4 5" key="1">
    <citation type="submission" date="2020-09" db="EMBL/GenBank/DDBJ databases">
        <authorList>
            <person name="Yoon J.-W."/>
        </authorList>
    </citation>
    <scope>NUCLEOTIDE SEQUENCE [LARGE SCALE GENOMIC DNA]</scope>
    <source>
        <strain evidence="4 5">KMU-140</strain>
    </source>
</reference>
<keyword evidence="2" id="KW-0732">Signal</keyword>
<dbReference type="RefSeq" id="WP_190786805.1">
    <property type="nucleotide sequence ID" value="NZ_JACXLC010000001.1"/>
</dbReference>
<dbReference type="PANTHER" id="PTHR10438:SF468">
    <property type="entry name" value="THIOREDOXIN-1-RELATED"/>
    <property type="match status" value="1"/>
</dbReference>
<dbReference type="PROSITE" id="PS00194">
    <property type="entry name" value="THIOREDOXIN_1"/>
    <property type="match status" value="1"/>
</dbReference>
<evidence type="ECO:0000259" key="3">
    <source>
        <dbReference type="PROSITE" id="PS51352"/>
    </source>
</evidence>
<sequence>MTRLFILIATIAAAVVGAVQLSAAASTDGWQIYDEAEFMVAQGKGKTIVVDVYADWCPTCRAQAPIMDELRTEKQSDDVLFVKVDFDEEKEFLRQHRIPRQSTILVFDGEAEVMRSIAQTDRTRLRQKVLGAL</sequence>